<feature type="non-terminal residue" evidence="3">
    <location>
        <position position="1"/>
    </location>
</feature>
<evidence type="ECO:0000256" key="2">
    <source>
        <dbReference type="SAM" id="MobiDB-lite"/>
    </source>
</evidence>
<gene>
    <name evidence="3" type="ORF">CYMTET_15297</name>
</gene>
<comment type="subcellular location">
    <subcellularLocation>
        <location evidence="1">Cytoplasm</location>
        <location evidence="1">Cytoskeleton</location>
        <location evidence="1">Cilium axoneme</location>
    </subcellularLocation>
</comment>
<dbReference type="InterPro" id="IPR052394">
    <property type="entry name" value="LRR-containing"/>
</dbReference>
<dbReference type="GO" id="GO:0005930">
    <property type="term" value="C:axoneme"/>
    <property type="evidence" value="ECO:0007669"/>
    <property type="project" value="UniProtKB-SubCell"/>
</dbReference>
<dbReference type="InterPro" id="IPR001611">
    <property type="entry name" value="Leu-rich_rpt"/>
</dbReference>
<feature type="region of interest" description="Disordered" evidence="2">
    <location>
        <begin position="1066"/>
        <end position="1101"/>
    </location>
</feature>
<comment type="caution">
    <text evidence="3">The sequence shown here is derived from an EMBL/GenBank/DDBJ whole genome shotgun (WGS) entry which is preliminary data.</text>
</comment>
<accession>A0AAE0GEJ1</accession>
<evidence type="ECO:0000256" key="1">
    <source>
        <dbReference type="ARBA" id="ARBA00004430"/>
    </source>
</evidence>
<dbReference type="Pfam" id="PF13516">
    <property type="entry name" value="LRR_6"/>
    <property type="match status" value="8"/>
</dbReference>
<sequence length="1294" mass="138627">VLAQALTTSTALTDLRLNQNKVGPHGLAALAGALVRNTSLTALEMQANFLAGRMSFQHPDAEQATGIKAISKTLSVNRTLTHLDLSHNFLGPKCVASISEGLKANKCLQVLEMHNNDLTNYNGLDGDFSGIRMLGEALAVLDPRIEPKKMCAAGRHVNHHLRTLSLRKARLPIGDLRENRLEALDLSHQDVGAEDVAVLGALLGLSTRLKSVDLSSNLIVARKLPDRFEMTEGLRALGAALKHSCSIEQLCIRHNKIGMVGMEALVSGGPEDAIWRSLRTLDVSNNNLGAQGAEAVAKLLKASTVLSSLDISYNQIQMEGAVSLVTPLIPLTDGHESHPLKELNIAGNDIGGSQVNPGTIAIAKMLARNKCLEVVNLGHNKLTVTDAEHVANALVSAISATHGIAEGIRPGSKNLNGADKGRSRKSVFQARKKADGSVVVEEKEQQPLRLKTLQMSEAVLPIEALHSQTVEDLNLSTASVEDVRVLSAVLTFNTMLANLALGSAKIPMGALRESTIEHLSLSHQHLGPEHVILLGTSLSRNSRLRTLTLSDNSIAGRDRSSDQERVEGLSTLSEMLIKNTSITTLDLKNNMIGPKSMVVLCEGIRGNDSLKVLDLEGNQVCGVNENGYGQYDDVGIRALANAITPDFEADPQAANPFGKRSATRITSAKEMELPIPEASQMEALAEDVWMGENTSITALHLAENSLGAKGIKVLMRALSPDPRRGDAYNTSVRKLDLRKTRLGEQGAEIVFQALSPRPNDGVYNAAIKTVDMSDNNIGEHRMSIVAATSLSNLLQPNACGEANTSLEYLNLMDNHLSMEAVTAVGAAFRSSNSMLTLAGLARNLVHLDLSDTSLEPLDLKLLVVEFPHHRCLHTVDFSYNNLGSLGACILAETLVLDLPSLTCKSPPTGECSFPSAPMTPPDTVPQIELGNVKNNLASLMLSAGSTVASTAKAIVPLPQSPKRRREASITITTLSLVSTQICGRACDTDPEVIKGIKSLAVALKEQCSVTMLSLARNYIGCSGAAALASGLSKSRNLLHLDLRHNSIGPEGARALFVALQPVNQVHAESDDRGSPVRPGSSGLRPSSSRHRASSYGHRPQSRLVVEGDTAAGGNTALATLDLTDNHLALSDNQVAKADETPQALAAEEDAVHSALQMLVLALSPTRPGNGLKVVLSFNYIKGFRVAEILEKVQSQRHIERFRPMNSASIILDLRGDLRGIGVSVIGEIKEKTERQELNPLQIWVGEAPVNLQTPRSHGRSHRTPTSSHKIISPPLPGKPDEVTDFPQLEYGPMM</sequence>
<dbReference type="PANTHER" id="PTHR24114">
    <property type="entry name" value="LEUCINE RICH REPEAT FAMILY PROTEIN"/>
    <property type="match status" value="1"/>
</dbReference>
<organism evidence="3 4">
    <name type="scientific">Cymbomonas tetramitiformis</name>
    <dbReference type="NCBI Taxonomy" id="36881"/>
    <lineage>
        <taxon>Eukaryota</taxon>
        <taxon>Viridiplantae</taxon>
        <taxon>Chlorophyta</taxon>
        <taxon>Pyramimonadophyceae</taxon>
        <taxon>Pyramimonadales</taxon>
        <taxon>Pyramimonadaceae</taxon>
        <taxon>Cymbomonas</taxon>
    </lineage>
</organism>
<name>A0AAE0GEJ1_9CHLO</name>
<dbReference type="SUPFAM" id="SSF52047">
    <property type="entry name" value="RNI-like"/>
    <property type="match status" value="2"/>
</dbReference>
<dbReference type="SMART" id="SM00368">
    <property type="entry name" value="LRR_RI"/>
    <property type="match status" value="20"/>
</dbReference>
<dbReference type="SMART" id="SM00365">
    <property type="entry name" value="LRR_SD22"/>
    <property type="match status" value="4"/>
</dbReference>
<evidence type="ECO:0000313" key="3">
    <source>
        <dbReference type="EMBL" id="KAK3276654.1"/>
    </source>
</evidence>
<keyword evidence="4" id="KW-1185">Reference proteome</keyword>
<dbReference type="InterPro" id="IPR032675">
    <property type="entry name" value="LRR_dom_sf"/>
</dbReference>
<protein>
    <submittedName>
        <fullName evidence="3">Uncharacterized protein</fullName>
    </submittedName>
</protein>
<proteinExistence type="predicted"/>
<reference evidence="3 4" key="1">
    <citation type="journal article" date="2015" name="Genome Biol. Evol.">
        <title>Comparative Genomics of a Bacterivorous Green Alga Reveals Evolutionary Causalities and Consequences of Phago-Mixotrophic Mode of Nutrition.</title>
        <authorList>
            <person name="Burns J.A."/>
            <person name="Paasch A."/>
            <person name="Narechania A."/>
            <person name="Kim E."/>
        </authorList>
    </citation>
    <scope>NUCLEOTIDE SEQUENCE [LARGE SCALE GENOMIC DNA]</scope>
    <source>
        <strain evidence="3 4">PLY_AMNH</strain>
    </source>
</reference>
<feature type="region of interest" description="Disordered" evidence="2">
    <location>
        <begin position="1251"/>
        <end position="1285"/>
    </location>
</feature>
<evidence type="ECO:0000313" key="4">
    <source>
        <dbReference type="Proteomes" id="UP001190700"/>
    </source>
</evidence>
<dbReference type="PANTHER" id="PTHR24114:SF48">
    <property type="entry name" value="LEUCINE-RICH REPEAT-CONTAINING PROTEIN"/>
    <property type="match status" value="1"/>
</dbReference>
<dbReference type="EMBL" id="LGRX02006446">
    <property type="protein sequence ID" value="KAK3276654.1"/>
    <property type="molecule type" value="Genomic_DNA"/>
</dbReference>
<dbReference type="Proteomes" id="UP001190700">
    <property type="component" value="Unassembled WGS sequence"/>
</dbReference>
<feature type="compositionally biased region" description="Low complexity" evidence="2">
    <location>
        <begin position="1075"/>
        <end position="1086"/>
    </location>
</feature>
<dbReference type="Gene3D" id="3.80.10.10">
    <property type="entry name" value="Ribonuclease Inhibitor"/>
    <property type="match status" value="8"/>
</dbReference>